<dbReference type="CDD" id="cd18186">
    <property type="entry name" value="BTB_POZ_ZBTB_KLHL-like"/>
    <property type="match status" value="1"/>
</dbReference>
<comment type="caution">
    <text evidence="3">The sequence shown here is derived from an EMBL/GenBank/DDBJ whole genome shotgun (WGS) entry which is preliminary data.</text>
</comment>
<evidence type="ECO:0000313" key="3">
    <source>
        <dbReference type="EMBL" id="KAJ3444406.1"/>
    </source>
</evidence>
<accession>A0AAV7ZQZ4</accession>
<dbReference type="PROSITE" id="PS50097">
    <property type="entry name" value="BTB"/>
    <property type="match status" value="1"/>
</dbReference>
<dbReference type="SUPFAM" id="SSF54695">
    <property type="entry name" value="POZ domain"/>
    <property type="match status" value="1"/>
</dbReference>
<dbReference type="InterPro" id="IPR011333">
    <property type="entry name" value="SKP1/BTB/POZ_sf"/>
</dbReference>
<feature type="region of interest" description="Disordered" evidence="1">
    <location>
        <begin position="118"/>
        <end position="265"/>
    </location>
</feature>
<proteinExistence type="predicted"/>
<feature type="domain" description="BTB" evidence="2">
    <location>
        <begin position="888"/>
        <end position="955"/>
    </location>
</feature>
<evidence type="ECO:0000313" key="4">
    <source>
        <dbReference type="Proteomes" id="UP001146793"/>
    </source>
</evidence>
<dbReference type="InterPro" id="IPR000210">
    <property type="entry name" value="BTB/POZ_dom"/>
</dbReference>
<dbReference type="InterPro" id="IPR032675">
    <property type="entry name" value="LRR_dom_sf"/>
</dbReference>
<dbReference type="Gene3D" id="3.80.10.10">
    <property type="entry name" value="Ribonuclease Inhibitor"/>
    <property type="match status" value="3"/>
</dbReference>
<dbReference type="SUPFAM" id="SSF52047">
    <property type="entry name" value="RNI-like"/>
    <property type="match status" value="2"/>
</dbReference>
<gene>
    <name evidence="3" type="ORF">M0812_10259</name>
</gene>
<dbReference type="AlphaFoldDB" id="A0AAV7ZQZ4"/>
<sequence length="997" mass="118002">MTKLIDVTTTETKKSLDSDMVSRFLDLGSNLFQIEELNLSTQKIQAQEWDLLCKILTSNKTVKLLKFMINRHTFLNIDLKKFKETLQTNTTLENITIGVSFLSDEIIKDLVSIIKPKKDNKQKKREQQNTTKSGIEEETNCKSPQKNVKEQSIDQETEKKIDQEKGKKLEQEKGKEIDLEKEKETEKKIDKDKEQEKGKKIDQEKEKEKEQETEKKIDQEKEKETEQEKGKEIDLEKEKEKEKEIDKEKEQEKGKKIDQPNKNTKTKTISLSSLSNTSTITTTKSKNKKGNQALFHIILFKTNNYKSKYLEKLFVALQNNERICELEVIYSTLNHTGWLKFHNLIKTSKRLIKLNITRTKKNSMYLYVTMPYVKELCDSVGTRKLQSLSLNGYDFQEKFGQVVESLSNNDQLSQFNFPFNDIHKNCLTKFYKSKVVYQLKELTINIKVILDLNSKWVTKIISGSTNLKKLIVIDLDHNSYLRNQSTVNKILKAITQNKNLNEITLQNFKFYNKYEMKLLTKLFDSNLYPNLKKLFLILNDFKNYKNIENLLKCLKENYTLKHLSLRKSLLIYRKKIKNKVLEDLINNCISIYSLDLSCNSLKNDNMDVFIDRFVHNLKKIKHRNNFQFFNYSLIKLNLDHNRFSNHTILKLAGLLKVENCKIQHLSIINNDYNFFSIVQLLKIFKNENKNNNNVDVYNENDHQYNDKLKILYGDLNGRIDENRMMEYWELINELLKNNLNIEKINFKIKGINPSSWDSLFLSYRNKHYNKYPIISQMVNTFKKGILTDSKIYKIAVHKKWFDICYPGGFGKMKERLDNYINNLPKEKYNDTIIGNLITDVLYYFYSGLIVNKSKQLLDVLNKNLKFDIYQVNYLKNTLLAAYNNDDSKDFKIICTHGGEIKVHKFILIVKSKLFSEMFHNFSMECNQIQDCTEKHLCSLKALIEFFYTEKINIKNYQKKELQLIIDELFDMVDYYQLNENEKIDDQFDNIKQYIYKN</sequence>
<dbReference type="Pfam" id="PF00651">
    <property type="entry name" value="BTB"/>
    <property type="match status" value="1"/>
</dbReference>
<dbReference type="Proteomes" id="UP001146793">
    <property type="component" value="Unassembled WGS sequence"/>
</dbReference>
<name>A0AAV7ZQZ4_9EUKA</name>
<evidence type="ECO:0000259" key="2">
    <source>
        <dbReference type="PROSITE" id="PS50097"/>
    </source>
</evidence>
<dbReference type="EMBL" id="JANTQA010000023">
    <property type="protein sequence ID" value="KAJ3444406.1"/>
    <property type="molecule type" value="Genomic_DNA"/>
</dbReference>
<feature type="compositionally biased region" description="Basic and acidic residues" evidence="1">
    <location>
        <begin position="147"/>
        <end position="259"/>
    </location>
</feature>
<protein>
    <recommendedName>
        <fullName evidence="2">BTB domain-containing protein</fullName>
    </recommendedName>
</protein>
<evidence type="ECO:0000256" key="1">
    <source>
        <dbReference type="SAM" id="MobiDB-lite"/>
    </source>
</evidence>
<reference evidence="3" key="1">
    <citation type="submission" date="2022-08" db="EMBL/GenBank/DDBJ databases">
        <title>Novel sulphate-reducing endosymbionts in the free-living metamonad Anaeramoeba.</title>
        <authorList>
            <person name="Jerlstrom-Hultqvist J."/>
            <person name="Cepicka I."/>
            <person name="Gallot-Lavallee L."/>
            <person name="Salas-Leiva D."/>
            <person name="Curtis B.A."/>
            <person name="Zahonova K."/>
            <person name="Pipaliya S."/>
            <person name="Dacks J."/>
            <person name="Roger A.J."/>
        </authorList>
    </citation>
    <scope>NUCLEOTIDE SEQUENCE</scope>
    <source>
        <strain evidence="3">Busselton2</strain>
    </source>
</reference>
<dbReference type="Gene3D" id="3.30.710.10">
    <property type="entry name" value="Potassium Channel Kv1.1, Chain A"/>
    <property type="match status" value="1"/>
</dbReference>
<organism evidence="3 4">
    <name type="scientific">Anaeramoeba flamelloides</name>
    <dbReference type="NCBI Taxonomy" id="1746091"/>
    <lineage>
        <taxon>Eukaryota</taxon>
        <taxon>Metamonada</taxon>
        <taxon>Anaeramoebidae</taxon>
        <taxon>Anaeramoeba</taxon>
    </lineage>
</organism>